<dbReference type="OrthoDB" id="61116at2759"/>
<evidence type="ECO:0000256" key="1">
    <source>
        <dbReference type="PROSITE-ProRule" id="PRU00489"/>
    </source>
</evidence>
<proteinExistence type="inferred from homology"/>
<dbReference type="GO" id="GO:0005634">
    <property type="term" value="C:nucleus"/>
    <property type="evidence" value="ECO:0007669"/>
    <property type="project" value="TreeGrafter"/>
</dbReference>
<dbReference type="RefSeq" id="XP_021847455.1">
    <property type="nucleotide sequence ID" value="XM_021991763.2"/>
</dbReference>
<dbReference type="AlphaFoldDB" id="A0A9R0JUX1"/>
<dbReference type="Pfam" id="PF05063">
    <property type="entry name" value="MT-A70"/>
    <property type="match status" value="1"/>
</dbReference>
<organism evidence="2 3">
    <name type="scientific">Spinacia oleracea</name>
    <name type="common">Spinach</name>
    <dbReference type="NCBI Taxonomy" id="3562"/>
    <lineage>
        <taxon>Eukaryota</taxon>
        <taxon>Viridiplantae</taxon>
        <taxon>Streptophyta</taxon>
        <taxon>Embryophyta</taxon>
        <taxon>Tracheophyta</taxon>
        <taxon>Spermatophyta</taxon>
        <taxon>Magnoliopsida</taxon>
        <taxon>eudicotyledons</taxon>
        <taxon>Gunneridae</taxon>
        <taxon>Pentapetalae</taxon>
        <taxon>Caryophyllales</taxon>
        <taxon>Chenopodiaceae</taxon>
        <taxon>Chenopodioideae</taxon>
        <taxon>Anserineae</taxon>
        <taxon>Spinacia</taxon>
    </lineage>
</organism>
<dbReference type="Proteomes" id="UP000813463">
    <property type="component" value="Chromosome 1"/>
</dbReference>
<gene>
    <name evidence="3" type="primary">LOC110787187</name>
</gene>
<dbReference type="PROSITE" id="PS51143">
    <property type="entry name" value="MT_A70"/>
    <property type="match status" value="1"/>
</dbReference>
<accession>A0A9R0JUX1</accession>
<comment type="similarity">
    <text evidence="1">Belongs to the MT-A70-like family.</text>
</comment>
<protein>
    <submittedName>
        <fullName evidence="3">Methyltransferase-like protein 2 isoform X1</fullName>
    </submittedName>
</protein>
<evidence type="ECO:0000313" key="3">
    <source>
        <dbReference type="RefSeq" id="XP_021847455.1"/>
    </source>
</evidence>
<dbReference type="GO" id="GO:0008168">
    <property type="term" value="F:methyltransferase activity"/>
    <property type="evidence" value="ECO:0000318"/>
    <property type="project" value="GO_Central"/>
</dbReference>
<reference evidence="2" key="1">
    <citation type="journal article" date="2021" name="Nat. Commun.">
        <title>Genomic analyses provide insights into spinach domestication and the genetic basis of agronomic traits.</title>
        <authorList>
            <person name="Cai X."/>
            <person name="Sun X."/>
            <person name="Xu C."/>
            <person name="Sun H."/>
            <person name="Wang X."/>
            <person name="Ge C."/>
            <person name="Zhang Z."/>
            <person name="Wang Q."/>
            <person name="Fei Z."/>
            <person name="Jiao C."/>
            <person name="Wang Q."/>
        </authorList>
    </citation>
    <scope>NUCLEOTIDE SEQUENCE [LARGE SCALE GENOMIC DNA]</scope>
    <source>
        <strain evidence="2">cv. Varoflay</strain>
    </source>
</reference>
<reference evidence="3" key="2">
    <citation type="submission" date="2025-08" db="UniProtKB">
        <authorList>
            <consortium name="RefSeq"/>
        </authorList>
    </citation>
    <scope>IDENTIFICATION</scope>
    <source>
        <tissue evidence="3">Leaf</tissue>
    </source>
</reference>
<name>A0A9R0JUX1_SPIOL</name>
<sequence>MAGTENNELMLEFQKSGVYKIPNSQTFFVDPVRILNRNYTQFRVCSSSYYSRFFTSSFTIDEQNEKIEEKFRVSASSGKRKRTQRRKQCYSLNEKELLADQRHQEIRPLLVKAHEEFLEAKKLLNVICELNCEIEGWECCAELNGGIKEEEVSFIELGKVWQAPLYDIALDFTQANKHVRKNGGSPCTQHDDQELLPLFNNLVSNDTSYDMVSEFQTIRYILPKDSCFYMSELEQIHNLVPADSECGFNFIMIDPPWENRSAYQKSKYPTLPNKHFLSLPIKQLIHTSGALVALWVTNREKLRKFVENELFPAWGVRYAATLYWLKVKANGTLICDLDLFHHRPYECLLIGYIDRHVTDYELPSIVKSLKDQVVMTIPGDYSRKPPVGDLLLEYVPGPRPARCIELFAREMMAGWTSWGNEPLHFQDMRYFSRKITGKCTK</sequence>
<evidence type="ECO:0000313" key="2">
    <source>
        <dbReference type="Proteomes" id="UP000813463"/>
    </source>
</evidence>
<dbReference type="GeneID" id="110787187"/>
<keyword evidence="2" id="KW-1185">Reference proteome</keyword>
<dbReference type="InterPro" id="IPR007757">
    <property type="entry name" value="MT-A70-like"/>
</dbReference>
<dbReference type="PANTHER" id="PTHR12829:SF4">
    <property type="entry name" value="N(6)-ADENINE-SPECIFIC METHYLTRANSFERASE METTL4"/>
    <property type="match status" value="1"/>
</dbReference>
<dbReference type="KEGG" id="soe:110787187"/>
<dbReference type="PANTHER" id="PTHR12829">
    <property type="entry name" value="N6-ADENOSINE-METHYLTRANSFERASE"/>
    <property type="match status" value="1"/>
</dbReference>